<evidence type="ECO:0000313" key="7">
    <source>
        <dbReference type="Proteomes" id="UP000249898"/>
    </source>
</evidence>
<comment type="subunit">
    <text evidence="1">Monomer.</text>
</comment>
<dbReference type="AlphaFoldDB" id="A0A2Z4PQ10"/>
<reference evidence="6 7" key="1">
    <citation type="submission" date="2016-06" db="EMBL/GenBank/DDBJ databases">
        <title>The sequenced genome of the ice-adhering bacterium Marinomonas primoryensis, from Antarctica.</title>
        <authorList>
            <person name="Graham L."/>
            <person name="Vance T.D.R."/>
            <person name="Davies P.L."/>
        </authorList>
    </citation>
    <scope>NUCLEOTIDE SEQUENCE [LARGE SCALE GENOMIC DNA]</scope>
    <source>
        <strain evidence="6 7">AceL</strain>
    </source>
</reference>
<evidence type="ECO:0000256" key="5">
    <source>
        <dbReference type="SAM" id="SignalP"/>
    </source>
</evidence>
<keyword evidence="4" id="KW-0653">Protein transport</keyword>
<keyword evidence="3 5" id="KW-0732">Signal</keyword>
<dbReference type="CDD" id="cd16325">
    <property type="entry name" value="LolA"/>
    <property type="match status" value="1"/>
</dbReference>
<proteinExistence type="predicted"/>
<dbReference type="InterPro" id="IPR004564">
    <property type="entry name" value="OM_lipoprot_carrier_LolA-like"/>
</dbReference>
<dbReference type="Gene3D" id="2.50.20.10">
    <property type="entry name" value="Lipoprotein localisation LolA/LolB/LppX"/>
    <property type="match status" value="1"/>
</dbReference>
<dbReference type="Pfam" id="PF03548">
    <property type="entry name" value="LolA"/>
    <property type="match status" value="1"/>
</dbReference>
<evidence type="ECO:0008006" key="8">
    <source>
        <dbReference type="Google" id="ProtNLM"/>
    </source>
</evidence>
<dbReference type="SUPFAM" id="SSF89392">
    <property type="entry name" value="Prokaryotic lipoproteins and lipoprotein localization factors"/>
    <property type="match status" value="1"/>
</dbReference>
<feature type="chain" id="PRO_5016310419" description="Outer membrane lipoprotein carrier protein LolA" evidence="5">
    <location>
        <begin position="20"/>
        <end position="187"/>
    </location>
</feature>
<evidence type="ECO:0000256" key="3">
    <source>
        <dbReference type="ARBA" id="ARBA00022729"/>
    </source>
</evidence>
<evidence type="ECO:0000313" key="6">
    <source>
        <dbReference type="EMBL" id="AWX99601.1"/>
    </source>
</evidence>
<evidence type="ECO:0000256" key="4">
    <source>
        <dbReference type="ARBA" id="ARBA00022927"/>
    </source>
</evidence>
<sequence>MRKIFLGIILSVLSISVFANNLDDLKALTTTPEKLSGTFSQSKYLAQLETSINSSGSFNYIRDKKIVWHTLTPINSTLELTPKTMLSYQDGVQVNKLDSDTNPVVAVFSDIFFGVMTAQWQILEAYFSVSAEVSDGQWKATLVPVDENIGGFINKVTLEGDKYLQQITLYEPEGNITHITFDKLQQK</sequence>
<dbReference type="InterPro" id="IPR029046">
    <property type="entry name" value="LolA/LolB/LppX"/>
</dbReference>
<keyword evidence="2" id="KW-0813">Transport</keyword>
<evidence type="ECO:0000256" key="1">
    <source>
        <dbReference type="ARBA" id="ARBA00011245"/>
    </source>
</evidence>
<dbReference type="GO" id="GO:0015031">
    <property type="term" value="P:protein transport"/>
    <property type="evidence" value="ECO:0007669"/>
    <property type="project" value="UniProtKB-KW"/>
</dbReference>
<dbReference type="Proteomes" id="UP000249898">
    <property type="component" value="Chromosome"/>
</dbReference>
<feature type="signal peptide" evidence="5">
    <location>
        <begin position="1"/>
        <end position="19"/>
    </location>
</feature>
<name>A0A2Z4PQ10_9GAMM</name>
<evidence type="ECO:0000256" key="2">
    <source>
        <dbReference type="ARBA" id="ARBA00022448"/>
    </source>
</evidence>
<gene>
    <name evidence="6" type="ORF">A8139_06035</name>
</gene>
<dbReference type="OrthoDB" id="6372173at2"/>
<protein>
    <recommendedName>
        <fullName evidence="8">Outer membrane lipoprotein carrier protein LolA</fullName>
    </recommendedName>
</protein>
<dbReference type="EMBL" id="CP016181">
    <property type="protein sequence ID" value="AWX99601.1"/>
    <property type="molecule type" value="Genomic_DNA"/>
</dbReference>
<organism evidence="6 7">
    <name type="scientific">Marinomonas primoryensis</name>
    <dbReference type="NCBI Taxonomy" id="178399"/>
    <lineage>
        <taxon>Bacteria</taxon>
        <taxon>Pseudomonadati</taxon>
        <taxon>Pseudomonadota</taxon>
        <taxon>Gammaproteobacteria</taxon>
        <taxon>Oceanospirillales</taxon>
        <taxon>Oceanospirillaceae</taxon>
        <taxon>Marinomonas</taxon>
    </lineage>
</organism>
<dbReference type="RefSeq" id="WP_112136489.1">
    <property type="nucleotide sequence ID" value="NZ_CP016181.1"/>
</dbReference>
<accession>A0A2Z4PQ10</accession>